<feature type="transmembrane region" description="Helical" evidence="7">
    <location>
        <begin position="94"/>
        <end position="125"/>
    </location>
</feature>
<keyword evidence="8" id="KW-0732">Signal</keyword>
<evidence type="ECO:0000256" key="8">
    <source>
        <dbReference type="SAM" id="SignalP"/>
    </source>
</evidence>
<keyword evidence="4 7" id="KW-1133">Transmembrane helix</keyword>
<dbReference type="PANTHER" id="PTHR22730:SF4">
    <property type="entry name" value="PROMININ-1-A-LIKE"/>
    <property type="match status" value="1"/>
</dbReference>
<proteinExistence type="inferred from homology"/>
<dbReference type="GO" id="GO:0071914">
    <property type="term" value="C:prominosome"/>
    <property type="evidence" value="ECO:0007669"/>
    <property type="project" value="TreeGrafter"/>
</dbReference>
<dbReference type="GO" id="GO:0009986">
    <property type="term" value="C:cell surface"/>
    <property type="evidence" value="ECO:0007669"/>
    <property type="project" value="TreeGrafter"/>
</dbReference>
<feature type="signal peptide" evidence="8">
    <location>
        <begin position="1"/>
        <end position="21"/>
    </location>
</feature>
<dbReference type="PANTHER" id="PTHR22730">
    <property type="entry name" value="PROMININ PROM PROTEIN"/>
    <property type="match status" value="1"/>
</dbReference>
<gene>
    <name evidence="9" type="primary">Prom1a_0</name>
    <name evidence="9" type="ORF">GTO96_0001676</name>
</gene>
<name>A0A8X7X7C3_POLSE</name>
<feature type="chain" id="PRO_5036484211" evidence="8">
    <location>
        <begin position="22"/>
        <end position="826"/>
    </location>
</feature>
<dbReference type="EMBL" id="JAATIS010004040">
    <property type="protein sequence ID" value="KAG2462786.1"/>
    <property type="molecule type" value="Genomic_DNA"/>
</dbReference>
<dbReference type="GO" id="GO:0015485">
    <property type="term" value="F:cholesterol binding"/>
    <property type="evidence" value="ECO:0007669"/>
    <property type="project" value="TreeGrafter"/>
</dbReference>
<dbReference type="OrthoDB" id="6229420at2759"/>
<feature type="transmembrane region" description="Helical" evidence="7">
    <location>
        <begin position="767"/>
        <end position="787"/>
    </location>
</feature>
<evidence type="ECO:0000256" key="3">
    <source>
        <dbReference type="ARBA" id="ARBA00022692"/>
    </source>
</evidence>
<keyword evidence="10" id="KW-1185">Reference proteome</keyword>
<feature type="transmembrane region" description="Helical" evidence="7">
    <location>
        <begin position="146"/>
        <end position="166"/>
    </location>
</feature>
<comment type="similarity">
    <text evidence="2">Belongs to the prominin family.</text>
</comment>
<dbReference type="GO" id="GO:0016324">
    <property type="term" value="C:apical plasma membrane"/>
    <property type="evidence" value="ECO:0007669"/>
    <property type="project" value="TreeGrafter"/>
</dbReference>
<comment type="caution">
    <text evidence="9">The sequence shown here is derived from an EMBL/GenBank/DDBJ whole genome shotgun (WGS) entry which is preliminary data.</text>
</comment>
<sequence length="826" mass="91550">MMDWSIPITAVLLFFSCLGDAANSCSSDSLNLMGFNESKYISSPSADNVVLTQMTHSFLALVQPNKFPTDFVISLVNNAQLFIEKSAIEKILKYMVGFLVCVVVGVLYIVLVPVIGCCFSCCRCCDNCGGRMYQKQTERTNCKRKGFYWTLWAITLMILVGNIIMFCSSNSFSKGISTSPELINITASNLNIFLNNIPKEINYLIEESSQPVNKVNSSVNDIGPILIDMMLENLGDSVNAAKDSLIKLNNVSINIGVQLENLSNISMKFRQNQDVLETNLTNIRTQINSTLNNPDCSVCLVEGRNILDKLVPVTVFPVLPSFNDEMNAINEVKKADLPSTLNKSMASVQKELENTTSNLVSGVQHELSTIKGKIQSVSQNIPLTSISNITSEISQIAIKVNNYIPVISKASNYSNTIGIILSCLILLIVLCNIMGLLLGPLTLKSSADPTERTSGANCGGTFFMAGAGLSFLYSWLLMVIVLILFLLGGSAYTLICRPWQNNELLQLIDTPGVIPDFNISQMLGLDTNLEISQIYNDCKNNSALWSVLQLGKKTDLNEILNISKYTAGIKDEFNKTNLNVPKITFLSDNVRASMDNFTTQIGKIDFTPFMEQINKNFTAGELDDAAKSLETLASKVNNQAVKNQLINEAKDLRNLQNWTYSQLMTYKVVLNKTVQQLNTSAASVPAIINATIQNALNAQDILNQNGSSILKAESREFLDCQLGYFQTYLTWVQKTVTQDVARCKPFTNAVDSIETVVCKNVVNSLNAFWYSLGWCLMFLLPSIIVSVKLAKFYRRMKYTDSYEDPSPRIEMTPVMMYTNSMLPVKT</sequence>
<evidence type="ECO:0000256" key="2">
    <source>
        <dbReference type="ARBA" id="ARBA00006058"/>
    </source>
</evidence>
<feature type="transmembrane region" description="Helical" evidence="7">
    <location>
        <begin position="417"/>
        <end position="441"/>
    </location>
</feature>
<dbReference type="Proteomes" id="UP000886611">
    <property type="component" value="Unassembled WGS sequence"/>
</dbReference>
<evidence type="ECO:0000256" key="7">
    <source>
        <dbReference type="SAM" id="Phobius"/>
    </source>
</evidence>
<evidence type="ECO:0000256" key="6">
    <source>
        <dbReference type="ARBA" id="ARBA00023180"/>
    </source>
</evidence>
<keyword evidence="6" id="KW-0325">Glycoprotein</keyword>
<dbReference type="InterPro" id="IPR008795">
    <property type="entry name" value="Prominin"/>
</dbReference>
<protein>
    <submittedName>
        <fullName evidence="9">PRM1A protein</fullName>
    </submittedName>
</protein>
<dbReference type="AlphaFoldDB" id="A0A8X7X7C3"/>
<keyword evidence="5 7" id="KW-0472">Membrane</keyword>
<comment type="subcellular location">
    <subcellularLocation>
        <location evidence="1">Cell projection</location>
        <location evidence="1">Microvillus membrane</location>
        <topology evidence="1">Multi-pass membrane protein</topology>
    </subcellularLocation>
</comment>
<feature type="non-terminal residue" evidence="9">
    <location>
        <position position="826"/>
    </location>
</feature>
<organism evidence="9 10">
    <name type="scientific">Polypterus senegalus</name>
    <name type="common">Senegal bichir</name>
    <dbReference type="NCBI Taxonomy" id="55291"/>
    <lineage>
        <taxon>Eukaryota</taxon>
        <taxon>Metazoa</taxon>
        <taxon>Chordata</taxon>
        <taxon>Craniata</taxon>
        <taxon>Vertebrata</taxon>
        <taxon>Euteleostomi</taxon>
        <taxon>Actinopterygii</taxon>
        <taxon>Polypteriformes</taxon>
        <taxon>Polypteridae</taxon>
        <taxon>Polypterus</taxon>
    </lineage>
</organism>
<evidence type="ECO:0000256" key="5">
    <source>
        <dbReference type="ARBA" id="ARBA00023136"/>
    </source>
</evidence>
<feature type="transmembrane region" description="Helical" evidence="7">
    <location>
        <begin position="462"/>
        <end position="487"/>
    </location>
</feature>
<reference evidence="9 10" key="1">
    <citation type="journal article" date="2021" name="Cell">
        <title>Tracing the genetic footprints of vertebrate landing in non-teleost ray-finned fishes.</title>
        <authorList>
            <person name="Bi X."/>
            <person name="Wang K."/>
            <person name="Yang L."/>
            <person name="Pan H."/>
            <person name="Jiang H."/>
            <person name="Wei Q."/>
            <person name="Fang M."/>
            <person name="Yu H."/>
            <person name="Zhu C."/>
            <person name="Cai Y."/>
            <person name="He Y."/>
            <person name="Gan X."/>
            <person name="Zeng H."/>
            <person name="Yu D."/>
            <person name="Zhu Y."/>
            <person name="Jiang H."/>
            <person name="Qiu Q."/>
            <person name="Yang H."/>
            <person name="Zhang Y.E."/>
            <person name="Wang W."/>
            <person name="Zhu M."/>
            <person name="He S."/>
            <person name="Zhang G."/>
        </authorList>
    </citation>
    <scope>NUCLEOTIDE SEQUENCE [LARGE SCALE GENOMIC DNA]</scope>
    <source>
        <strain evidence="9">Bchr_013</strain>
    </source>
</reference>
<evidence type="ECO:0000313" key="9">
    <source>
        <dbReference type="EMBL" id="KAG2462786.1"/>
    </source>
</evidence>
<keyword evidence="3 7" id="KW-0812">Transmembrane</keyword>
<dbReference type="GO" id="GO:0031528">
    <property type="term" value="C:microvillus membrane"/>
    <property type="evidence" value="ECO:0007669"/>
    <property type="project" value="UniProtKB-SubCell"/>
</dbReference>
<evidence type="ECO:0000256" key="4">
    <source>
        <dbReference type="ARBA" id="ARBA00022989"/>
    </source>
</evidence>
<feature type="non-terminal residue" evidence="9">
    <location>
        <position position="1"/>
    </location>
</feature>
<evidence type="ECO:0000256" key="1">
    <source>
        <dbReference type="ARBA" id="ARBA00004475"/>
    </source>
</evidence>
<dbReference type="GO" id="GO:0005929">
    <property type="term" value="C:cilium"/>
    <property type="evidence" value="ECO:0007669"/>
    <property type="project" value="TreeGrafter"/>
</dbReference>
<accession>A0A8X7X7C3</accession>
<evidence type="ECO:0000313" key="10">
    <source>
        <dbReference type="Proteomes" id="UP000886611"/>
    </source>
</evidence>
<dbReference type="Pfam" id="PF05478">
    <property type="entry name" value="Prominin"/>
    <property type="match status" value="1"/>
</dbReference>